<dbReference type="EMBL" id="BPLQ01008851">
    <property type="protein sequence ID" value="GIY39893.1"/>
    <property type="molecule type" value="Genomic_DNA"/>
</dbReference>
<feature type="region of interest" description="Disordered" evidence="1">
    <location>
        <begin position="1"/>
        <end position="29"/>
    </location>
</feature>
<accession>A0AAV4SZL2</accession>
<keyword evidence="3" id="KW-1185">Reference proteome</keyword>
<evidence type="ECO:0000256" key="1">
    <source>
        <dbReference type="SAM" id="MobiDB-lite"/>
    </source>
</evidence>
<organism evidence="2 3">
    <name type="scientific">Caerostris darwini</name>
    <dbReference type="NCBI Taxonomy" id="1538125"/>
    <lineage>
        <taxon>Eukaryota</taxon>
        <taxon>Metazoa</taxon>
        <taxon>Ecdysozoa</taxon>
        <taxon>Arthropoda</taxon>
        <taxon>Chelicerata</taxon>
        <taxon>Arachnida</taxon>
        <taxon>Araneae</taxon>
        <taxon>Araneomorphae</taxon>
        <taxon>Entelegynae</taxon>
        <taxon>Araneoidea</taxon>
        <taxon>Araneidae</taxon>
        <taxon>Caerostris</taxon>
    </lineage>
</organism>
<dbReference type="Proteomes" id="UP001054837">
    <property type="component" value="Unassembled WGS sequence"/>
</dbReference>
<feature type="compositionally biased region" description="Polar residues" evidence="1">
    <location>
        <begin position="15"/>
        <end position="27"/>
    </location>
</feature>
<comment type="caution">
    <text evidence="2">The sequence shown here is derived from an EMBL/GenBank/DDBJ whole genome shotgun (WGS) entry which is preliminary data.</text>
</comment>
<sequence>MPIHSHPAAGVPPFSMQNTPPTANPHNVSGPMDCADIIAEHFVFDVNRLRRKTIYFRCPSESLISGANSSLVPVVKFHHDESFENGLLVAVFVSR</sequence>
<proteinExistence type="predicted"/>
<evidence type="ECO:0000313" key="2">
    <source>
        <dbReference type="EMBL" id="GIY39893.1"/>
    </source>
</evidence>
<evidence type="ECO:0000313" key="3">
    <source>
        <dbReference type="Proteomes" id="UP001054837"/>
    </source>
</evidence>
<reference evidence="2 3" key="1">
    <citation type="submission" date="2021-06" db="EMBL/GenBank/DDBJ databases">
        <title>Caerostris darwini draft genome.</title>
        <authorList>
            <person name="Kono N."/>
            <person name="Arakawa K."/>
        </authorList>
    </citation>
    <scope>NUCLEOTIDE SEQUENCE [LARGE SCALE GENOMIC DNA]</scope>
</reference>
<gene>
    <name evidence="2" type="ORF">CDAR_502991</name>
</gene>
<protein>
    <submittedName>
        <fullName evidence="2">Uncharacterized protein</fullName>
    </submittedName>
</protein>
<dbReference type="AlphaFoldDB" id="A0AAV4SZL2"/>
<name>A0AAV4SZL2_9ARAC</name>